<accession>A0A9D2GKL6</accession>
<evidence type="ECO:0000256" key="4">
    <source>
        <dbReference type="ARBA" id="ARBA00022801"/>
    </source>
</evidence>
<dbReference type="Proteomes" id="UP000824101">
    <property type="component" value="Unassembled WGS sequence"/>
</dbReference>
<dbReference type="SMART" id="SM00849">
    <property type="entry name" value="Lactamase_B"/>
    <property type="match status" value="1"/>
</dbReference>
<comment type="similarity">
    <text evidence="2">Belongs to the metallo-beta-lactamase superfamily.</text>
</comment>
<name>A0A9D2GKL6_9FIRM</name>
<evidence type="ECO:0000313" key="8">
    <source>
        <dbReference type="Proteomes" id="UP000824101"/>
    </source>
</evidence>
<reference evidence="7" key="1">
    <citation type="journal article" date="2021" name="PeerJ">
        <title>Extensive microbial diversity within the chicken gut microbiome revealed by metagenomics and culture.</title>
        <authorList>
            <person name="Gilroy R."/>
            <person name="Ravi A."/>
            <person name="Getino M."/>
            <person name="Pursley I."/>
            <person name="Horton D.L."/>
            <person name="Alikhan N.F."/>
            <person name="Baker D."/>
            <person name="Gharbi K."/>
            <person name="Hall N."/>
            <person name="Watson M."/>
            <person name="Adriaenssens E.M."/>
            <person name="Foster-Nyarko E."/>
            <person name="Jarju S."/>
            <person name="Secka A."/>
            <person name="Antonio M."/>
            <person name="Oren A."/>
            <person name="Chaudhuri R.R."/>
            <person name="La Ragione R."/>
            <person name="Hildebrand F."/>
            <person name="Pallen M.J."/>
        </authorList>
    </citation>
    <scope>NUCLEOTIDE SEQUENCE</scope>
    <source>
        <strain evidence="7">ChiBcec1-1093</strain>
    </source>
</reference>
<gene>
    <name evidence="7" type="ORF">IAA17_10940</name>
</gene>
<protein>
    <submittedName>
        <fullName evidence="7">MBL fold metallo-hydrolase</fullName>
    </submittedName>
</protein>
<evidence type="ECO:0000259" key="6">
    <source>
        <dbReference type="SMART" id="SM00849"/>
    </source>
</evidence>
<keyword evidence="3" id="KW-0479">Metal-binding</keyword>
<sequence length="255" mass="28153">EYGNILIDPSLPGEDLAKELYDQTGIRAEDIAYTYSTHCHLDHWTGTEAFPNAKICMPKEDLAYLTEDRALYDGVRGQEIDRMAGVSGELVPGFTLVPLPGHSLGLHGLLFDGPEGKILATGDACMGYEYFHAKRGYFWSAEYELSCRSIEKAAELADIIIPGHGNYFSVKAYKYDADTENEVMPAAEPGVVSEYTRLRDIIYDSGKLAVLLSYLPGFSEAALRIARDVPLHALILNMPADSQDKKKELLAALNQ</sequence>
<evidence type="ECO:0000256" key="2">
    <source>
        <dbReference type="ARBA" id="ARBA00007749"/>
    </source>
</evidence>
<comment type="caution">
    <text evidence="7">The sequence shown here is derived from an EMBL/GenBank/DDBJ whole genome shotgun (WGS) entry which is preliminary data.</text>
</comment>
<dbReference type="GO" id="GO:0046872">
    <property type="term" value="F:metal ion binding"/>
    <property type="evidence" value="ECO:0007669"/>
    <property type="project" value="UniProtKB-KW"/>
</dbReference>
<evidence type="ECO:0000313" key="7">
    <source>
        <dbReference type="EMBL" id="HIZ80291.1"/>
    </source>
</evidence>
<evidence type="ECO:0000256" key="1">
    <source>
        <dbReference type="ARBA" id="ARBA00001947"/>
    </source>
</evidence>
<reference evidence="7" key="2">
    <citation type="submission" date="2021-04" db="EMBL/GenBank/DDBJ databases">
        <authorList>
            <person name="Gilroy R."/>
        </authorList>
    </citation>
    <scope>NUCLEOTIDE SEQUENCE</scope>
    <source>
        <strain evidence="7">ChiBcec1-1093</strain>
    </source>
</reference>
<keyword evidence="5" id="KW-0862">Zinc</keyword>
<dbReference type="GO" id="GO:0016787">
    <property type="term" value="F:hydrolase activity"/>
    <property type="evidence" value="ECO:0007669"/>
    <property type="project" value="UniProtKB-KW"/>
</dbReference>
<dbReference type="InterPro" id="IPR001279">
    <property type="entry name" value="Metallo-B-lactamas"/>
</dbReference>
<dbReference type="Pfam" id="PF00753">
    <property type="entry name" value="Lactamase_B"/>
    <property type="match status" value="1"/>
</dbReference>
<dbReference type="EMBL" id="DXBC01000174">
    <property type="protein sequence ID" value="HIZ80291.1"/>
    <property type="molecule type" value="Genomic_DNA"/>
</dbReference>
<keyword evidence="4" id="KW-0378">Hydrolase</keyword>
<dbReference type="PANTHER" id="PTHR42978:SF2">
    <property type="entry name" value="102 KBASES UNSTABLE REGION: FROM 1 TO 119443"/>
    <property type="match status" value="1"/>
</dbReference>
<dbReference type="AlphaFoldDB" id="A0A9D2GKL6"/>
<dbReference type="InterPro" id="IPR051013">
    <property type="entry name" value="MBL_superfamily_lactonases"/>
</dbReference>
<evidence type="ECO:0000256" key="3">
    <source>
        <dbReference type="ARBA" id="ARBA00022723"/>
    </source>
</evidence>
<dbReference type="SUPFAM" id="SSF56281">
    <property type="entry name" value="Metallo-hydrolase/oxidoreductase"/>
    <property type="match status" value="1"/>
</dbReference>
<proteinExistence type="inferred from homology"/>
<dbReference type="Gene3D" id="3.60.15.10">
    <property type="entry name" value="Ribonuclease Z/Hydroxyacylglutathione hydrolase-like"/>
    <property type="match status" value="1"/>
</dbReference>
<dbReference type="PANTHER" id="PTHR42978">
    <property type="entry name" value="QUORUM-QUENCHING LACTONASE YTNP-RELATED-RELATED"/>
    <property type="match status" value="1"/>
</dbReference>
<dbReference type="InterPro" id="IPR036866">
    <property type="entry name" value="RibonucZ/Hydroxyglut_hydro"/>
</dbReference>
<comment type="cofactor">
    <cofactor evidence="1">
        <name>Zn(2+)</name>
        <dbReference type="ChEBI" id="CHEBI:29105"/>
    </cofactor>
</comment>
<evidence type="ECO:0000256" key="5">
    <source>
        <dbReference type="ARBA" id="ARBA00022833"/>
    </source>
</evidence>
<feature type="non-terminal residue" evidence="7">
    <location>
        <position position="1"/>
    </location>
</feature>
<organism evidence="7 8">
    <name type="scientific">Candidatus Lachnoclostridium stercorigallinarum</name>
    <dbReference type="NCBI Taxonomy" id="2838634"/>
    <lineage>
        <taxon>Bacteria</taxon>
        <taxon>Bacillati</taxon>
        <taxon>Bacillota</taxon>
        <taxon>Clostridia</taxon>
        <taxon>Lachnospirales</taxon>
        <taxon>Lachnospiraceae</taxon>
    </lineage>
</organism>
<feature type="domain" description="Metallo-beta-lactamase" evidence="6">
    <location>
        <begin position="1"/>
        <end position="164"/>
    </location>
</feature>